<dbReference type="PANTHER" id="PTHR46890:SF50">
    <property type="entry name" value="RNA-DIRECTED DNA POLYMERASE, EUKARYOTA, REVERSE TRANSCRIPTASE ZINC-BINDING DOMAIN PROTEIN-RELATED"/>
    <property type="match status" value="1"/>
</dbReference>
<dbReference type="PANTHER" id="PTHR46890">
    <property type="entry name" value="NON-LTR RETROLELEMENT REVERSE TRANSCRIPTASE-LIKE PROTEIN-RELATED"/>
    <property type="match status" value="1"/>
</dbReference>
<proteinExistence type="predicted"/>
<dbReference type="InterPro" id="IPR052343">
    <property type="entry name" value="Retrotransposon-Effector_Assoc"/>
</dbReference>
<evidence type="ECO:0000313" key="2">
    <source>
        <dbReference type="EMBL" id="GKU89387.1"/>
    </source>
</evidence>
<name>A0AAV5HUI1_9ROSI</name>
<dbReference type="Pfam" id="PF00078">
    <property type="entry name" value="RVT_1"/>
    <property type="match status" value="1"/>
</dbReference>
<dbReference type="EMBL" id="BPVZ01000003">
    <property type="protein sequence ID" value="GKU89387.1"/>
    <property type="molecule type" value="Genomic_DNA"/>
</dbReference>
<sequence>MIENLWNSFEIEGYWGFKCKEKVKKLRQHLKTWNKEVFGNIDSQLEEALKKIEIVDVRCEDQDPSDDDILKRKDGFAELWVCLKKKESLWRKKSRATWIKERDANTGFFHRIINGRRKKNMLWRLTTMAPGLMSPYDEIRDAVFSCASDKAPGPDGLNFHFIKTIWNTIERDVINFIKEFHRNGKLVKGLNSSYITLVPKKKNPTSLKEFRPISMVGCLYKILAKVLANRLQKVIGKVISASQSAFLKGRQLVDNVLTRNELVHDMKSRRKKGIIFKADFEKAFDSVDWGYLDTIHHLLGFGEKWRSWIKECLSSASVSVLVNGSPTQEFKMQRGLRQGDPLSPYLFLIAAEGLHALLLEAEMKDMFKGVKVDENTLVSHLQFADDTALLCEASTNSVWTIKCALRWFEIMSGLRINFNKSILYGINVDEQWLSMAALALNCKVGKLPFIYLGLPVGVADLKPTNSESWNLQWRRSPFGRELDELKILEDTLRSATIFEGKADRKIWKHYPS</sequence>
<dbReference type="SUPFAM" id="SSF56672">
    <property type="entry name" value="DNA/RNA polymerases"/>
    <property type="match status" value="1"/>
</dbReference>
<evidence type="ECO:0000259" key="1">
    <source>
        <dbReference type="PROSITE" id="PS50878"/>
    </source>
</evidence>
<dbReference type="InterPro" id="IPR000477">
    <property type="entry name" value="RT_dom"/>
</dbReference>
<reference evidence="2 3" key="1">
    <citation type="journal article" date="2021" name="Commun. Biol.">
        <title>The genome of Shorea leprosula (Dipterocarpaceae) highlights the ecological relevance of drought in aseasonal tropical rainforests.</title>
        <authorList>
            <person name="Ng K.K.S."/>
            <person name="Kobayashi M.J."/>
            <person name="Fawcett J.A."/>
            <person name="Hatakeyama M."/>
            <person name="Paape T."/>
            <person name="Ng C.H."/>
            <person name="Ang C.C."/>
            <person name="Tnah L.H."/>
            <person name="Lee C.T."/>
            <person name="Nishiyama T."/>
            <person name="Sese J."/>
            <person name="O'Brien M.J."/>
            <person name="Copetti D."/>
            <person name="Mohd Noor M.I."/>
            <person name="Ong R.C."/>
            <person name="Putra M."/>
            <person name="Sireger I.Z."/>
            <person name="Indrioko S."/>
            <person name="Kosugi Y."/>
            <person name="Izuno A."/>
            <person name="Isagi Y."/>
            <person name="Lee S.L."/>
            <person name="Shimizu K.K."/>
        </authorList>
    </citation>
    <scope>NUCLEOTIDE SEQUENCE [LARGE SCALE GENOMIC DNA]</scope>
    <source>
        <strain evidence="2">214</strain>
    </source>
</reference>
<keyword evidence="3" id="KW-1185">Reference proteome</keyword>
<protein>
    <recommendedName>
        <fullName evidence="1">Reverse transcriptase domain-containing protein</fullName>
    </recommendedName>
</protein>
<dbReference type="AlphaFoldDB" id="A0AAV5HUI1"/>
<feature type="domain" description="Reverse transcriptase" evidence="1">
    <location>
        <begin position="179"/>
        <end position="456"/>
    </location>
</feature>
<dbReference type="PROSITE" id="PS50878">
    <property type="entry name" value="RT_POL"/>
    <property type="match status" value="1"/>
</dbReference>
<comment type="caution">
    <text evidence="2">The sequence shown here is derived from an EMBL/GenBank/DDBJ whole genome shotgun (WGS) entry which is preliminary data.</text>
</comment>
<gene>
    <name evidence="2" type="ORF">SLEP1_g3529</name>
</gene>
<dbReference type="CDD" id="cd01650">
    <property type="entry name" value="RT_nLTR_like"/>
    <property type="match status" value="1"/>
</dbReference>
<evidence type="ECO:0000313" key="3">
    <source>
        <dbReference type="Proteomes" id="UP001054252"/>
    </source>
</evidence>
<organism evidence="2 3">
    <name type="scientific">Rubroshorea leprosula</name>
    <dbReference type="NCBI Taxonomy" id="152421"/>
    <lineage>
        <taxon>Eukaryota</taxon>
        <taxon>Viridiplantae</taxon>
        <taxon>Streptophyta</taxon>
        <taxon>Embryophyta</taxon>
        <taxon>Tracheophyta</taxon>
        <taxon>Spermatophyta</taxon>
        <taxon>Magnoliopsida</taxon>
        <taxon>eudicotyledons</taxon>
        <taxon>Gunneridae</taxon>
        <taxon>Pentapetalae</taxon>
        <taxon>rosids</taxon>
        <taxon>malvids</taxon>
        <taxon>Malvales</taxon>
        <taxon>Dipterocarpaceae</taxon>
        <taxon>Rubroshorea</taxon>
    </lineage>
</organism>
<accession>A0AAV5HUI1</accession>
<dbReference type="InterPro" id="IPR043502">
    <property type="entry name" value="DNA/RNA_pol_sf"/>
</dbReference>
<dbReference type="Proteomes" id="UP001054252">
    <property type="component" value="Unassembled WGS sequence"/>
</dbReference>